<feature type="transmembrane region" description="Helical" evidence="5">
    <location>
        <begin position="165"/>
        <end position="188"/>
    </location>
</feature>
<evidence type="ECO:0000256" key="3">
    <source>
        <dbReference type="ARBA" id="ARBA00022989"/>
    </source>
</evidence>
<feature type="transmembrane region" description="Helical" evidence="5">
    <location>
        <begin position="200"/>
        <end position="219"/>
    </location>
</feature>
<dbReference type="Pfam" id="PF03595">
    <property type="entry name" value="SLAC1"/>
    <property type="match status" value="1"/>
</dbReference>
<evidence type="ECO:0000256" key="4">
    <source>
        <dbReference type="ARBA" id="ARBA00023136"/>
    </source>
</evidence>
<dbReference type="InterPro" id="IPR038665">
    <property type="entry name" value="Voltage-dep_anion_channel_sf"/>
</dbReference>
<comment type="subcellular location">
    <subcellularLocation>
        <location evidence="1">Membrane</location>
        <topology evidence="1">Multi-pass membrane protein</topology>
    </subcellularLocation>
</comment>
<keyword evidence="3 5" id="KW-1133">Transmembrane helix</keyword>
<feature type="transmembrane region" description="Helical" evidence="5">
    <location>
        <begin position="82"/>
        <end position="102"/>
    </location>
</feature>
<feature type="transmembrane region" description="Helical" evidence="5">
    <location>
        <begin position="140"/>
        <end position="159"/>
    </location>
</feature>
<organism evidence="6 7">
    <name type="scientific">Streptomyces violarus</name>
    <dbReference type="NCBI Taxonomy" id="67380"/>
    <lineage>
        <taxon>Bacteria</taxon>
        <taxon>Bacillati</taxon>
        <taxon>Actinomycetota</taxon>
        <taxon>Actinomycetes</taxon>
        <taxon>Kitasatosporales</taxon>
        <taxon>Streptomycetaceae</taxon>
        <taxon>Streptomyces</taxon>
    </lineage>
</organism>
<keyword evidence="7" id="KW-1185">Reference proteome</keyword>
<evidence type="ECO:0000256" key="2">
    <source>
        <dbReference type="ARBA" id="ARBA00022692"/>
    </source>
</evidence>
<protein>
    <submittedName>
        <fullName evidence="6">Tellurite resistance protein TehA-like permease</fullName>
    </submittedName>
</protein>
<comment type="caution">
    <text evidence="6">The sequence shown here is derived from an EMBL/GenBank/DDBJ whole genome shotgun (WGS) entry which is preliminary data.</text>
</comment>
<evidence type="ECO:0000313" key="7">
    <source>
        <dbReference type="Proteomes" id="UP000572907"/>
    </source>
</evidence>
<accession>A0A7W4ZPG8</accession>
<feature type="transmembrane region" description="Helical" evidence="5">
    <location>
        <begin position="272"/>
        <end position="291"/>
    </location>
</feature>
<dbReference type="GO" id="GO:0016020">
    <property type="term" value="C:membrane"/>
    <property type="evidence" value="ECO:0007669"/>
    <property type="project" value="UniProtKB-SubCell"/>
</dbReference>
<dbReference type="Gene3D" id="1.50.10.150">
    <property type="entry name" value="Voltage-dependent anion channel"/>
    <property type="match status" value="1"/>
</dbReference>
<keyword evidence="4 5" id="KW-0472">Membrane</keyword>
<feature type="transmembrane region" description="Helical" evidence="5">
    <location>
        <begin position="108"/>
        <end position="128"/>
    </location>
</feature>
<reference evidence="6 7" key="1">
    <citation type="submission" date="2020-08" db="EMBL/GenBank/DDBJ databases">
        <title>Genomic Encyclopedia of Type Strains, Phase III (KMG-III): the genomes of soil and plant-associated and newly described type strains.</title>
        <authorList>
            <person name="Whitman W."/>
        </authorList>
    </citation>
    <scope>NUCLEOTIDE SEQUENCE [LARGE SCALE GENOMIC DNA]</scope>
    <source>
        <strain evidence="6 7">CECT 3237</strain>
    </source>
</reference>
<evidence type="ECO:0000256" key="5">
    <source>
        <dbReference type="SAM" id="Phobius"/>
    </source>
</evidence>
<feature type="transmembrane region" description="Helical" evidence="5">
    <location>
        <begin position="39"/>
        <end position="61"/>
    </location>
</feature>
<dbReference type="InterPro" id="IPR004695">
    <property type="entry name" value="SLAC1/Mae1/Ssu1/TehA"/>
</dbReference>
<feature type="transmembrane region" description="Helical" evidence="5">
    <location>
        <begin position="303"/>
        <end position="326"/>
    </location>
</feature>
<name>A0A7W4ZPG8_9ACTN</name>
<feature type="transmembrane region" description="Helical" evidence="5">
    <location>
        <begin position="239"/>
        <end position="260"/>
    </location>
</feature>
<keyword evidence="2 5" id="KW-0812">Transmembrane</keyword>
<dbReference type="AlphaFoldDB" id="A0A7W4ZPG8"/>
<gene>
    <name evidence="6" type="ORF">FHS41_002759</name>
</gene>
<evidence type="ECO:0000256" key="1">
    <source>
        <dbReference type="ARBA" id="ARBA00004141"/>
    </source>
</evidence>
<proteinExistence type="predicted"/>
<dbReference type="RefSeq" id="WP_184591303.1">
    <property type="nucleotide sequence ID" value="NZ_BMUP01000003.1"/>
</dbReference>
<dbReference type="EMBL" id="JACHXE010000002">
    <property type="protein sequence ID" value="MBB3076282.1"/>
    <property type="molecule type" value="Genomic_DNA"/>
</dbReference>
<dbReference type="Proteomes" id="UP000572907">
    <property type="component" value="Unassembled WGS sequence"/>
</dbReference>
<dbReference type="GO" id="GO:0055085">
    <property type="term" value="P:transmembrane transport"/>
    <property type="evidence" value="ECO:0007669"/>
    <property type="project" value="InterPro"/>
</dbReference>
<evidence type="ECO:0000313" key="6">
    <source>
        <dbReference type="EMBL" id="MBB3076282.1"/>
    </source>
</evidence>
<sequence length="338" mass="35734">MPGPSPSVAWWAQRAPAASAAVLATGTLSVGLDLAGYEVLSRITLGLACAAWLMFAADFTLRLLRAGTRWRAYARRPGVLESVTTAALTTVAATAVLGAAFSAAGAQALAVTLLVLAVLLWPVPLVLVPQGGERRRPGTVFARCMATQGLAVLGATLAAAEPAAWLAHAALVLFWLGLVLYVLALVRFDVRQVAEGTGDHWLAGGALALSALAGARLLSADSARLYLWNEDDRDVLRTVTVVLLVLALVCYAVLLAAEFVRPRPRRDVRRWATVFTWAKTGTAALAVAVALDVSWLDGFGEALLWIAVAAWLVATAWTAASARSGVRPGRRVRSRARR</sequence>